<evidence type="ECO:0000313" key="5">
    <source>
        <dbReference type="Proteomes" id="UP000681131"/>
    </source>
</evidence>
<dbReference type="EMBL" id="CP021781">
    <property type="protein sequence ID" value="AXA34761.1"/>
    <property type="molecule type" value="Genomic_DNA"/>
</dbReference>
<reference evidence="2 4" key="1">
    <citation type="submission" date="2017-06" db="EMBL/GenBank/DDBJ databases">
        <title>Complete genome of Francisella adeliensis.</title>
        <authorList>
            <person name="Vallesi A."/>
            <person name="Sjodin A."/>
        </authorList>
    </citation>
    <scope>NUCLEOTIDE SEQUENCE [LARGE SCALE GENOMIC DNA]</scope>
    <source>
        <strain evidence="2 4">FDC440</strain>
    </source>
</reference>
<dbReference type="InterPro" id="IPR014710">
    <property type="entry name" value="RmlC-like_jellyroll"/>
</dbReference>
<accession>A0A2Z4Y0Q8</accession>
<dbReference type="EMBL" id="CP043424">
    <property type="protein sequence ID" value="QIW12981.1"/>
    <property type="molecule type" value="Genomic_DNA"/>
</dbReference>
<dbReference type="InterPro" id="IPR011051">
    <property type="entry name" value="RmlC_Cupin_sf"/>
</dbReference>
<dbReference type="AlphaFoldDB" id="A0A2Z4Y0Q8"/>
<organism evidence="2 4">
    <name type="scientific">Francisella adeliensis</name>
    <dbReference type="NCBI Taxonomy" id="2007306"/>
    <lineage>
        <taxon>Bacteria</taxon>
        <taxon>Pseudomonadati</taxon>
        <taxon>Pseudomonadota</taxon>
        <taxon>Gammaproteobacteria</taxon>
        <taxon>Thiotrichales</taxon>
        <taxon>Francisellaceae</taxon>
        <taxon>Francisella</taxon>
    </lineage>
</organism>
<dbReference type="Gene3D" id="2.60.120.10">
    <property type="entry name" value="Jelly Rolls"/>
    <property type="match status" value="1"/>
</dbReference>
<feature type="domain" description="Cupin type-2" evidence="1">
    <location>
        <begin position="52"/>
        <end position="108"/>
    </location>
</feature>
<gene>
    <name evidence="2" type="ORF">CDH04_07900</name>
    <name evidence="3" type="ORF">FZC43_07905</name>
</gene>
<reference evidence="3 5" key="2">
    <citation type="submission" date="2019-08" db="EMBL/GenBank/DDBJ databases">
        <title>Complete genome sequences of Francisella adeliensis (FSC1325 and FSC1326).</title>
        <authorList>
            <person name="Ohrman C."/>
            <person name="Uneklint I."/>
            <person name="Vallesi A."/>
            <person name="Karlsson L."/>
            <person name="Sjodin A."/>
        </authorList>
    </citation>
    <scope>NUCLEOTIDE SEQUENCE [LARGE SCALE GENOMIC DNA]</scope>
    <source>
        <strain evidence="3 5">FSC1325</strain>
    </source>
</reference>
<dbReference type="OrthoDB" id="9798585at2"/>
<dbReference type="Pfam" id="PF07883">
    <property type="entry name" value="Cupin_2"/>
    <property type="match status" value="1"/>
</dbReference>
<dbReference type="KEGG" id="fad:CDH04_07900"/>
<dbReference type="CDD" id="cd06981">
    <property type="entry name" value="cupin_reut_a1446"/>
    <property type="match status" value="1"/>
</dbReference>
<sequence length="112" mass="12945">MASNTIQNKSQEKIFDINPENSDEEVFKELYASKNVTIEKILSYGQTTPSNEPYIQDHDEWVLIVEGSAKLKLDDKEYSLTKGESLFVPKNVKHWVTYTENPTIWLAVHIKD</sequence>
<evidence type="ECO:0000313" key="2">
    <source>
        <dbReference type="EMBL" id="AXA34761.1"/>
    </source>
</evidence>
<keyword evidence="5" id="KW-1185">Reference proteome</keyword>
<dbReference type="InterPro" id="IPR013096">
    <property type="entry name" value="Cupin_2"/>
</dbReference>
<evidence type="ECO:0000313" key="3">
    <source>
        <dbReference type="EMBL" id="QIW12981.1"/>
    </source>
</evidence>
<evidence type="ECO:0000259" key="1">
    <source>
        <dbReference type="Pfam" id="PF07883"/>
    </source>
</evidence>
<evidence type="ECO:0000313" key="4">
    <source>
        <dbReference type="Proteomes" id="UP000251120"/>
    </source>
</evidence>
<dbReference type="Proteomes" id="UP000681131">
    <property type="component" value="Chromosome"/>
</dbReference>
<name>A0A2Z4Y0Q8_9GAMM</name>
<dbReference type="SUPFAM" id="SSF51182">
    <property type="entry name" value="RmlC-like cupins"/>
    <property type="match status" value="1"/>
</dbReference>
<protein>
    <submittedName>
        <fullName evidence="2 3">Cupin</fullName>
    </submittedName>
</protein>
<dbReference type="Proteomes" id="UP000251120">
    <property type="component" value="Chromosome"/>
</dbReference>
<proteinExistence type="predicted"/>